<dbReference type="RefSeq" id="WP_012498254.1">
    <property type="nucleotide sequence ID" value="NC_011025.1"/>
</dbReference>
<dbReference type="Proteomes" id="UP000008812">
    <property type="component" value="Chromosome"/>
</dbReference>
<keyword evidence="4" id="KW-0694">RNA-binding</keyword>
<feature type="compositionally biased region" description="Basic and acidic residues" evidence="5">
    <location>
        <begin position="144"/>
        <end position="164"/>
    </location>
</feature>
<dbReference type="SUPFAM" id="SSF54189">
    <property type="entry name" value="Ribosomal proteins S24e, L23 and L15e"/>
    <property type="match status" value="1"/>
</dbReference>
<dbReference type="HOGENOM" id="CLU_037562_1_0_14"/>
<proteinExistence type="inferred from homology"/>
<protein>
    <recommendedName>
        <fullName evidence="4">Large ribosomal subunit protein uL23</fullName>
    </recommendedName>
</protein>
<name>B3PMP5_META1</name>
<dbReference type="HAMAP" id="MF_01369_B">
    <property type="entry name" value="Ribosomal_uL23_B"/>
    <property type="match status" value="1"/>
</dbReference>
<dbReference type="KEGG" id="mat:MARTH_orf441"/>
<reference evidence="6 7" key="1">
    <citation type="journal article" date="2008" name="Infect. Immun.">
        <title>Genome of Mycoplasma arthritidis.</title>
        <authorList>
            <person name="Dybvig K."/>
            <person name="Zuhua C."/>
            <person name="Lao P."/>
            <person name="Jordan D.S."/>
            <person name="French C.T."/>
            <person name="Tu A.H."/>
            <person name="Loraine A.E."/>
        </authorList>
    </citation>
    <scope>NUCLEOTIDE SEQUENCE [LARGE SCALE GENOMIC DNA]</scope>
    <source>
        <strain evidence="6 7">158L3-1</strain>
    </source>
</reference>
<comment type="function">
    <text evidence="4">One of the early assembly proteins it binds 23S rRNA. One of the proteins that surrounds the polypeptide exit tunnel on the outside of the ribosome. Forms the main docking site for trigger factor binding to the ribosome.</text>
</comment>
<dbReference type="InterPro" id="IPR012677">
    <property type="entry name" value="Nucleotide-bd_a/b_plait_sf"/>
</dbReference>
<dbReference type="Pfam" id="PF00276">
    <property type="entry name" value="Ribosomal_L23"/>
    <property type="match status" value="1"/>
</dbReference>
<gene>
    <name evidence="4 6" type="primary">rplW</name>
    <name evidence="6" type="ordered locus">MARTH_orf441</name>
</gene>
<dbReference type="PANTHER" id="PTHR11620">
    <property type="entry name" value="60S RIBOSOMAL PROTEIN L23A"/>
    <property type="match status" value="1"/>
</dbReference>
<evidence type="ECO:0000256" key="3">
    <source>
        <dbReference type="ARBA" id="ARBA00023274"/>
    </source>
</evidence>
<dbReference type="AlphaFoldDB" id="B3PMP5"/>
<feature type="region of interest" description="Disordered" evidence="5">
    <location>
        <begin position="131"/>
        <end position="181"/>
    </location>
</feature>
<sequence length="181" mass="20380">MNINEVIKYPILTEKSELSRSNGNIYTFAVDRRCNKVEVRKAVEFIFDVKVLKVNIVNYDKKPARMGRFQGFKNALKKAFVYLAEGSKIILFEDEAKEALKEQKAELKAKKASEPKEMTEVEKRAAAKIKKASEAKVVSESNEEAPKVADAPKKVVKKTAETPKKTTTTVKKPAAKTKEDE</sequence>
<evidence type="ECO:0000313" key="6">
    <source>
        <dbReference type="EMBL" id="ACF07297.1"/>
    </source>
</evidence>
<keyword evidence="2 4" id="KW-0689">Ribosomal protein</keyword>
<dbReference type="NCBIfam" id="NF004363">
    <property type="entry name" value="PRK05738.2-4"/>
    <property type="match status" value="1"/>
</dbReference>
<keyword evidence="3 4" id="KW-0687">Ribonucleoprotein</keyword>
<dbReference type="GO" id="GO:0005840">
    <property type="term" value="C:ribosome"/>
    <property type="evidence" value="ECO:0007669"/>
    <property type="project" value="UniProtKB-KW"/>
</dbReference>
<dbReference type="NCBIfam" id="NF008919">
    <property type="entry name" value="PRK12280.1-3"/>
    <property type="match status" value="1"/>
</dbReference>
<comment type="similarity">
    <text evidence="1 4">Belongs to the universal ribosomal protein uL23 family.</text>
</comment>
<dbReference type="InterPro" id="IPR012678">
    <property type="entry name" value="Ribosomal_uL23/eL15/eS24_sf"/>
</dbReference>
<dbReference type="Gene3D" id="3.30.70.330">
    <property type="match status" value="1"/>
</dbReference>
<organism evidence="6 7">
    <name type="scientific">Metamycoplasma arthritidis (strain 158L3-1)</name>
    <name type="common">Mycoplasma arthritidis</name>
    <dbReference type="NCBI Taxonomy" id="243272"/>
    <lineage>
        <taxon>Bacteria</taxon>
        <taxon>Bacillati</taxon>
        <taxon>Mycoplasmatota</taxon>
        <taxon>Mycoplasmoidales</taxon>
        <taxon>Metamycoplasmataceae</taxon>
        <taxon>Metamycoplasma</taxon>
    </lineage>
</organism>
<evidence type="ECO:0000313" key="7">
    <source>
        <dbReference type="Proteomes" id="UP000008812"/>
    </source>
</evidence>
<dbReference type="GO" id="GO:0003735">
    <property type="term" value="F:structural constituent of ribosome"/>
    <property type="evidence" value="ECO:0007669"/>
    <property type="project" value="InterPro"/>
</dbReference>
<keyword evidence="7" id="KW-1185">Reference proteome</keyword>
<evidence type="ECO:0000256" key="2">
    <source>
        <dbReference type="ARBA" id="ARBA00022980"/>
    </source>
</evidence>
<dbReference type="EMBL" id="CP001047">
    <property type="protein sequence ID" value="ACF07297.1"/>
    <property type="molecule type" value="Genomic_DNA"/>
</dbReference>
<dbReference type="STRING" id="243272.MARTH_orf441"/>
<dbReference type="GO" id="GO:0006412">
    <property type="term" value="P:translation"/>
    <property type="evidence" value="ECO:0007669"/>
    <property type="project" value="UniProtKB-UniRule"/>
</dbReference>
<keyword evidence="4" id="KW-0699">rRNA-binding</keyword>
<evidence type="ECO:0000256" key="5">
    <source>
        <dbReference type="SAM" id="MobiDB-lite"/>
    </source>
</evidence>
<accession>B3PMP5</accession>
<dbReference type="eggNOG" id="COG0089">
    <property type="taxonomic scope" value="Bacteria"/>
</dbReference>
<dbReference type="InterPro" id="IPR013025">
    <property type="entry name" value="Ribosomal_uL23-like"/>
</dbReference>
<evidence type="ECO:0000256" key="1">
    <source>
        <dbReference type="ARBA" id="ARBA00006700"/>
    </source>
</evidence>
<dbReference type="GO" id="GO:1990904">
    <property type="term" value="C:ribonucleoprotein complex"/>
    <property type="evidence" value="ECO:0007669"/>
    <property type="project" value="UniProtKB-KW"/>
</dbReference>
<evidence type="ECO:0000256" key="4">
    <source>
        <dbReference type="HAMAP-Rule" id="MF_01369"/>
    </source>
</evidence>
<dbReference type="GO" id="GO:0019843">
    <property type="term" value="F:rRNA binding"/>
    <property type="evidence" value="ECO:0007669"/>
    <property type="project" value="UniProtKB-UniRule"/>
</dbReference>
<comment type="subunit">
    <text evidence="4">Part of the 50S ribosomal subunit. Contacts protein L29, and trigger factor when it is bound to the ribosome.</text>
</comment>